<dbReference type="Proteomes" id="UP000265020">
    <property type="component" value="Unassembled WGS sequence"/>
</dbReference>
<reference evidence="1" key="1">
    <citation type="submission" date="2025-08" db="UniProtKB">
        <authorList>
            <consortium name="Ensembl"/>
        </authorList>
    </citation>
    <scope>IDENTIFICATION</scope>
</reference>
<dbReference type="AlphaFoldDB" id="A0A3Q2D1K8"/>
<name>A0A3Q2D1K8_CYPVA</name>
<sequence length="179" mass="19908">MAAGCWNTSSKSEKKSYFTFPILDPVCHSKLVPDIFDPCPILKCSLCYVVIPQPKRANQELAVGEKERGSRWKKGPSVPTLLTLLAGPFSRVVFHNGGHTNKTSPATEFPVCIDPTSSACLCSVNVCGGQCCHGWSKTQGSQRCTKRNKTEWKTFLMCNSKNTIRVFVLKNLKRCNFFL</sequence>
<evidence type="ECO:0000313" key="2">
    <source>
        <dbReference type="Proteomes" id="UP000265020"/>
    </source>
</evidence>
<reference evidence="1" key="2">
    <citation type="submission" date="2025-09" db="UniProtKB">
        <authorList>
            <consortium name="Ensembl"/>
        </authorList>
    </citation>
    <scope>IDENTIFICATION</scope>
</reference>
<accession>A0A3Q2D1K8</accession>
<proteinExistence type="predicted"/>
<keyword evidence="2" id="KW-1185">Reference proteome</keyword>
<dbReference type="Ensembl" id="ENSCVAT00000019420.1">
    <property type="protein sequence ID" value="ENSCVAP00000012233.1"/>
    <property type="gene ID" value="ENSCVAG00000014633.1"/>
</dbReference>
<protein>
    <submittedName>
        <fullName evidence="1">Uncharacterized protein</fullName>
    </submittedName>
</protein>
<organism evidence="1 2">
    <name type="scientific">Cyprinodon variegatus</name>
    <name type="common">Sheepshead minnow</name>
    <dbReference type="NCBI Taxonomy" id="28743"/>
    <lineage>
        <taxon>Eukaryota</taxon>
        <taxon>Metazoa</taxon>
        <taxon>Chordata</taxon>
        <taxon>Craniata</taxon>
        <taxon>Vertebrata</taxon>
        <taxon>Euteleostomi</taxon>
        <taxon>Actinopterygii</taxon>
        <taxon>Neopterygii</taxon>
        <taxon>Teleostei</taxon>
        <taxon>Neoteleostei</taxon>
        <taxon>Acanthomorphata</taxon>
        <taxon>Ovalentaria</taxon>
        <taxon>Atherinomorphae</taxon>
        <taxon>Cyprinodontiformes</taxon>
        <taxon>Cyprinodontidae</taxon>
        <taxon>Cyprinodon</taxon>
    </lineage>
</organism>
<evidence type="ECO:0000313" key="1">
    <source>
        <dbReference type="Ensembl" id="ENSCVAP00000012233.1"/>
    </source>
</evidence>